<sequence length="151" mass="16804">MRRAGMDASTPRLARGWTLSELLISLSLMSVLAAVAVPTYQQQQRQTRRSDAQVALQQLQFEQSQWRSTHETYAPSLADLGRAHNLSAQGHYQIRISQSSAQSYTLEAHAQGGQAHDQSCSPMRLTWQDSGTVILSAGIHPSSDPDRCWRQ</sequence>
<dbReference type="InterPro" id="IPR012902">
    <property type="entry name" value="N_methyl_site"/>
</dbReference>
<dbReference type="InterPro" id="IPR045584">
    <property type="entry name" value="Pilin-like"/>
</dbReference>
<dbReference type="SUPFAM" id="SSF54523">
    <property type="entry name" value="Pili subunits"/>
    <property type="match status" value="1"/>
</dbReference>
<gene>
    <name evidence="1" type="ORF">QLQ16_06080</name>
</gene>
<dbReference type="Gene3D" id="3.30.700.10">
    <property type="entry name" value="Glycoprotein, Type 4 Pilin"/>
    <property type="match status" value="1"/>
</dbReference>
<organism evidence="1 2">
    <name type="scientific">Limnohabitans lacus</name>
    <dbReference type="NCBI Taxonomy" id="3045173"/>
    <lineage>
        <taxon>Bacteria</taxon>
        <taxon>Pseudomonadati</taxon>
        <taxon>Pseudomonadota</taxon>
        <taxon>Betaproteobacteria</taxon>
        <taxon>Burkholderiales</taxon>
        <taxon>Comamonadaceae</taxon>
        <taxon>Limnohabitans</taxon>
    </lineage>
</organism>
<dbReference type="EMBL" id="JASGBH010000003">
    <property type="protein sequence ID" value="MDI9233404.1"/>
    <property type="molecule type" value="Genomic_DNA"/>
</dbReference>
<dbReference type="InterPro" id="IPR031982">
    <property type="entry name" value="PilE-like"/>
</dbReference>
<dbReference type="Proteomes" id="UP001431902">
    <property type="component" value="Unassembled WGS sequence"/>
</dbReference>
<dbReference type="Pfam" id="PF16732">
    <property type="entry name" value="ComP_DUS"/>
    <property type="match status" value="1"/>
</dbReference>
<name>A0ABT6X5V6_9BURK</name>
<evidence type="ECO:0000313" key="1">
    <source>
        <dbReference type="EMBL" id="MDI9233404.1"/>
    </source>
</evidence>
<proteinExistence type="predicted"/>
<reference evidence="1" key="1">
    <citation type="submission" date="2023-05" db="EMBL/GenBank/DDBJ databases">
        <title>Limnohabitans sp. strain HM2-2 Genome sequencing and assembly.</title>
        <authorList>
            <person name="Jung Y."/>
        </authorList>
    </citation>
    <scope>NUCLEOTIDE SEQUENCE</scope>
    <source>
        <strain evidence="1">HM2-2</strain>
    </source>
</reference>
<dbReference type="RefSeq" id="WP_283223797.1">
    <property type="nucleotide sequence ID" value="NZ_JASGBH010000003.1"/>
</dbReference>
<accession>A0ABT6X5V6</accession>
<evidence type="ECO:0000313" key="2">
    <source>
        <dbReference type="Proteomes" id="UP001431902"/>
    </source>
</evidence>
<keyword evidence="2" id="KW-1185">Reference proteome</keyword>
<dbReference type="NCBIfam" id="TIGR02532">
    <property type="entry name" value="IV_pilin_GFxxxE"/>
    <property type="match status" value="1"/>
</dbReference>
<comment type="caution">
    <text evidence="1">The sequence shown here is derived from an EMBL/GenBank/DDBJ whole genome shotgun (WGS) entry which is preliminary data.</text>
</comment>
<protein>
    <submittedName>
        <fullName evidence="1">Type IV pilin protein</fullName>
    </submittedName>
</protein>